<dbReference type="PANTHER" id="PTHR43537:SF20">
    <property type="entry name" value="HTH-TYPE TRANSCRIPTIONAL REPRESSOR GLAR"/>
    <property type="match status" value="1"/>
</dbReference>
<dbReference type="SMART" id="SM00345">
    <property type="entry name" value="HTH_GNTR"/>
    <property type="match status" value="1"/>
</dbReference>
<reference evidence="5 6" key="1">
    <citation type="submission" date="2013-01" db="EMBL/GenBank/DDBJ databases">
        <authorList>
            <person name="Fiebig A."/>
            <person name="Goeker M."/>
            <person name="Klenk H.-P.P."/>
        </authorList>
    </citation>
    <scope>NUCLEOTIDE SEQUENCE [LARGE SCALE GENOMIC DNA]</scope>
    <source>
        <strain evidence="5 6">DSM 24838</strain>
    </source>
</reference>
<sequence>MQEQHTVRVVKTTRATAIYIDLRDAILDGSLTPGAKLNVREISERFDTGLSPIREALNRLATEGLARHTDNRGFVVSPVSLPGLMDLTQARCWMNEIGIRRSIELGDAAWEESILVSCHRLTRTPRTSSNGSVGPDSTWNVVHKAFHQSLISACGSPWLVETCSQLFDAAERYRSLARLAGVSRSDPRDEHQDILTAALDRDPDKAAALLTEHFQRTAALVRTVVGEIET</sequence>
<dbReference type="InterPro" id="IPR036388">
    <property type="entry name" value="WH-like_DNA-bd_sf"/>
</dbReference>
<dbReference type="Proteomes" id="UP000035100">
    <property type="component" value="Unassembled WGS sequence"/>
</dbReference>
<evidence type="ECO:0000256" key="3">
    <source>
        <dbReference type="ARBA" id="ARBA00023163"/>
    </source>
</evidence>
<dbReference type="GO" id="GO:0003700">
    <property type="term" value="F:DNA-binding transcription factor activity"/>
    <property type="evidence" value="ECO:0007669"/>
    <property type="project" value="InterPro"/>
</dbReference>
<accession>A0A0D0Q9F1</accession>
<dbReference type="Pfam" id="PF07729">
    <property type="entry name" value="FCD"/>
    <property type="match status" value="1"/>
</dbReference>
<organism evidence="5 6">
    <name type="scientific">Wenxinia marina DSM 24838</name>
    <dbReference type="NCBI Taxonomy" id="1123501"/>
    <lineage>
        <taxon>Bacteria</taxon>
        <taxon>Pseudomonadati</taxon>
        <taxon>Pseudomonadota</taxon>
        <taxon>Alphaproteobacteria</taxon>
        <taxon>Rhodobacterales</taxon>
        <taxon>Roseobacteraceae</taxon>
        <taxon>Wenxinia</taxon>
    </lineage>
</organism>
<keyword evidence="1" id="KW-0805">Transcription regulation</keyword>
<name>A0A0D0Q9F1_9RHOB</name>
<keyword evidence="6" id="KW-1185">Reference proteome</keyword>
<evidence type="ECO:0000256" key="2">
    <source>
        <dbReference type="ARBA" id="ARBA00023125"/>
    </source>
</evidence>
<dbReference type="PANTHER" id="PTHR43537">
    <property type="entry name" value="TRANSCRIPTIONAL REGULATOR, GNTR FAMILY"/>
    <property type="match status" value="1"/>
</dbReference>
<dbReference type="InterPro" id="IPR000524">
    <property type="entry name" value="Tscrpt_reg_HTH_GntR"/>
</dbReference>
<dbReference type="GO" id="GO:0003677">
    <property type="term" value="F:DNA binding"/>
    <property type="evidence" value="ECO:0007669"/>
    <property type="project" value="UniProtKB-KW"/>
</dbReference>
<dbReference type="SUPFAM" id="SSF48008">
    <property type="entry name" value="GntR ligand-binding domain-like"/>
    <property type="match status" value="1"/>
</dbReference>
<dbReference type="Gene3D" id="1.10.10.10">
    <property type="entry name" value="Winged helix-like DNA-binding domain superfamily/Winged helix DNA-binding domain"/>
    <property type="match status" value="1"/>
</dbReference>
<dbReference type="AlphaFoldDB" id="A0A0D0Q9F1"/>
<evidence type="ECO:0000259" key="4">
    <source>
        <dbReference type="PROSITE" id="PS50949"/>
    </source>
</evidence>
<gene>
    <name evidence="5" type="ORF">Wenmar_02394</name>
</gene>
<evidence type="ECO:0000313" key="6">
    <source>
        <dbReference type="Proteomes" id="UP000035100"/>
    </source>
</evidence>
<dbReference type="Pfam" id="PF00392">
    <property type="entry name" value="GntR"/>
    <property type="match status" value="1"/>
</dbReference>
<evidence type="ECO:0000313" key="5">
    <source>
        <dbReference type="EMBL" id="KIQ68997.1"/>
    </source>
</evidence>
<dbReference type="STRING" id="1123501.Wenmar_02394"/>
<dbReference type="PATRIC" id="fig|1123501.6.peg.2507"/>
<dbReference type="SUPFAM" id="SSF46785">
    <property type="entry name" value="Winged helix' DNA-binding domain"/>
    <property type="match status" value="1"/>
</dbReference>
<keyword evidence="2" id="KW-0238">DNA-binding</keyword>
<keyword evidence="3" id="KW-0804">Transcription</keyword>
<dbReference type="InterPro" id="IPR008920">
    <property type="entry name" value="TF_FadR/GntR_C"/>
</dbReference>
<dbReference type="InterPro" id="IPR011711">
    <property type="entry name" value="GntR_C"/>
</dbReference>
<dbReference type="SMART" id="SM00895">
    <property type="entry name" value="FCD"/>
    <property type="match status" value="1"/>
</dbReference>
<protein>
    <submittedName>
        <fullName evidence="5">Transcriptional regulator</fullName>
    </submittedName>
</protein>
<dbReference type="CDD" id="cd07377">
    <property type="entry name" value="WHTH_GntR"/>
    <property type="match status" value="1"/>
</dbReference>
<feature type="domain" description="HTH gntR-type" evidence="4">
    <location>
        <begin position="12"/>
        <end position="79"/>
    </location>
</feature>
<evidence type="ECO:0000256" key="1">
    <source>
        <dbReference type="ARBA" id="ARBA00023015"/>
    </source>
</evidence>
<dbReference type="InterPro" id="IPR036390">
    <property type="entry name" value="WH_DNA-bd_sf"/>
</dbReference>
<dbReference type="RefSeq" id="WP_018303420.1">
    <property type="nucleotide sequence ID" value="NZ_KB902297.1"/>
</dbReference>
<dbReference type="Gene3D" id="1.20.120.530">
    <property type="entry name" value="GntR ligand-binding domain-like"/>
    <property type="match status" value="1"/>
</dbReference>
<comment type="caution">
    <text evidence="5">The sequence shown here is derived from an EMBL/GenBank/DDBJ whole genome shotgun (WGS) entry which is preliminary data.</text>
</comment>
<dbReference type="EMBL" id="AONG01000011">
    <property type="protein sequence ID" value="KIQ68997.1"/>
    <property type="molecule type" value="Genomic_DNA"/>
</dbReference>
<dbReference type="eggNOG" id="COG1802">
    <property type="taxonomic scope" value="Bacteria"/>
</dbReference>
<proteinExistence type="predicted"/>
<dbReference type="PROSITE" id="PS50949">
    <property type="entry name" value="HTH_GNTR"/>
    <property type="match status" value="1"/>
</dbReference>